<evidence type="ECO:0000256" key="3">
    <source>
        <dbReference type="ARBA" id="ARBA00023163"/>
    </source>
</evidence>
<feature type="domain" description="HTH iclR-type" evidence="4">
    <location>
        <begin position="16"/>
        <end position="77"/>
    </location>
</feature>
<gene>
    <name evidence="6" type="primary">allR</name>
    <name evidence="6" type="ORF">GCM10009788_54110</name>
</gene>
<dbReference type="PANTHER" id="PTHR30136:SF24">
    <property type="entry name" value="HTH-TYPE TRANSCRIPTIONAL REPRESSOR ALLR"/>
    <property type="match status" value="1"/>
</dbReference>
<keyword evidence="3" id="KW-0804">Transcription</keyword>
<name>A0ABN2BRF3_9ACTN</name>
<keyword evidence="2" id="KW-0238">DNA-binding</keyword>
<reference evidence="6 7" key="1">
    <citation type="journal article" date="2019" name="Int. J. Syst. Evol. Microbiol.">
        <title>The Global Catalogue of Microorganisms (GCM) 10K type strain sequencing project: providing services to taxonomists for standard genome sequencing and annotation.</title>
        <authorList>
            <consortium name="The Broad Institute Genomics Platform"/>
            <consortium name="The Broad Institute Genome Sequencing Center for Infectious Disease"/>
            <person name="Wu L."/>
            <person name="Ma J."/>
        </authorList>
    </citation>
    <scope>NUCLEOTIDE SEQUENCE [LARGE SCALE GENOMIC DNA]</scope>
    <source>
        <strain evidence="6 7">JCM 14942</strain>
    </source>
</reference>
<dbReference type="InterPro" id="IPR005471">
    <property type="entry name" value="Tscrpt_reg_IclR_N"/>
</dbReference>
<comment type="caution">
    <text evidence="6">The sequence shown here is derived from an EMBL/GenBank/DDBJ whole genome shotgun (WGS) entry which is preliminary data.</text>
</comment>
<dbReference type="Pfam" id="PF01614">
    <property type="entry name" value="IclR_C"/>
    <property type="match status" value="1"/>
</dbReference>
<sequence>MVVSTQAEQRGAATGAQTVHRALDILEIIAARSAGMPLAEIAAAVGLAAPTAHRLCRALVERGYVRQLPDRTYALGTRLVALGKSAHDLIGADAEPLLLDLVAELGETANLAVLSGLQAEYVAQAPSRFAMRMFTEVGRRVDLHSTGVGKALLARLDDSEARAIVDRTGMATPTPHTLESPDALMADLRQIRERGFALDEQEQEIGVRCVAVALDSASPAWMALSVSGPVTRMTDDLVGRAVPLLQAAARELAAILRGEVDRRPITAGRHPG</sequence>
<dbReference type="Proteomes" id="UP001500842">
    <property type="component" value="Unassembled WGS sequence"/>
</dbReference>
<dbReference type="PROSITE" id="PS51078">
    <property type="entry name" value="ICLR_ED"/>
    <property type="match status" value="1"/>
</dbReference>
<dbReference type="SUPFAM" id="SSF55781">
    <property type="entry name" value="GAF domain-like"/>
    <property type="match status" value="1"/>
</dbReference>
<dbReference type="Gene3D" id="1.10.10.10">
    <property type="entry name" value="Winged helix-like DNA-binding domain superfamily/Winged helix DNA-binding domain"/>
    <property type="match status" value="1"/>
</dbReference>
<proteinExistence type="predicted"/>
<dbReference type="InterPro" id="IPR036388">
    <property type="entry name" value="WH-like_DNA-bd_sf"/>
</dbReference>
<evidence type="ECO:0000259" key="5">
    <source>
        <dbReference type="PROSITE" id="PS51078"/>
    </source>
</evidence>
<dbReference type="EMBL" id="BAAAOR010000040">
    <property type="protein sequence ID" value="GAA1544823.1"/>
    <property type="molecule type" value="Genomic_DNA"/>
</dbReference>
<evidence type="ECO:0000256" key="2">
    <source>
        <dbReference type="ARBA" id="ARBA00023125"/>
    </source>
</evidence>
<dbReference type="PANTHER" id="PTHR30136">
    <property type="entry name" value="HELIX-TURN-HELIX TRANSCRIPTIONAL REGULATOR, ICLR FAMILY"/>
    <property type="match status" value="1"/>
</dbReference>
<dbReference type="SUPFAM" id="SSF46785">
    <property type="entry name" value="Winged helix' DNA-binding domain"/>
    <property type="match status" value="1"/>
</dbReference>
<dbReference type="Pfam" id="PF09339">
    <property type="entry name" value="HTH_IclR"/>
    <property type="match status" value="1"/>
</dbReference>
<dbReference type="InterPro" id="IPR029016">
    <property type="entry name" value="GAF-like_dom_sf"/>
</dbReference>
<feature type="domain" description="IclR-ED" evidence="5">
    <location>
        <begin position="78"/>
        <end position="258"/>
    </location>
</feature>
<evidence type="ECO:0000313" key="6">
    <source>
        <dbReference type="EMBL" id="GAA1544823.1"/>
    </source>
</evidence>
<organism evidence="6 7">
    <name type="scientific">Nocardioides humi</name>
    <dbReference type="NCBI Taxonomy" id="449461"/>
    <lineage>
        <taxon>Bacteria</taxon>
        <taxon>Bacillati</taxon>
        <taxon>Actinomycetota</taxon>
        <taxon>Actinomycetes</taxon>
        <taxon>Propionibacteriales</taxon>
        <taxon>Nocardioidaceae</taxon>
        <taxon>Nocardioides</taxon>
    </lineage>
</organism>
<keyword evidence="1" id="KW-0805">Transcription regulation</keyword>
<dbReference type="SMART" id="SM00346">
    <property type="entry name" value="HTH_ICLR"/>
    <property type="match status" value="1"/>
</dbReference>
<dbReference type="InterPro" id="IPR050707">
    <property type="entry name" value="HTH_MetabolicPath_Reg"/>
</dbReference>
<dbReference type="InterPro" id="IPR014757">
    <property type="entry name" value="Tscrpt_reg_IclR_C"/>
</dbReference>
<evidence type="ECO:0000259" key="4">
    <source>
        <dbReference type="PROSITE" id="PS51077"/>
    </source>
</evidence>
<accession>A0ABN2BRF3</accession>
<keyword evidence="7" id="KW-1185">Reference proteome</keyword>
<dbReference type="PROSITE" id="PS51077">
    <property type="entry name" value="HTH_ICLR"/>
    <property type="match status" value="1"/>
</dbReference>
<evidence type="ECO:0000256" key="1">
    <source>
        <dbReference type="ARBA" id="ARBA00023015"/>
    </source>
</evidence>
<protein>
    <submittedName>
        <fullName evidence="6">Allantoin degradation transcriptional regulator AllR</fullName>
    </submittedName>
</protein>
<evidence type="ECO:0000313" key="7">
    <source>
        <dbReference type="Proteomes" id="UP001500842"/>
    </source>
</evidence>
<dbReference type="InterPro" id="IPR036390">
    <property type="entry name" value="WH_DNA-bd_sf"/>
</dbReference>
<dbReference type="Gene3D" id="3.30.450.40">
    <property type="match status" value="1"/>
</dbReference>